<dbReference type="PANTHER" id="PTHR43630">
    <property type="entry name" value="POLY-BETA-1,6-N-ACETYL-D-GLUCOSAMINE SYNTHASE"/>
    <property type="match status" value="1"/>
</dbReference>
<proteinExistence type="inferred from homology"/>
<name>A0ABS6EKF1_9CLOT</name>
<feature type="transmembrane region" description="Helical" evidence="4">
    <location>
        <begin position="270"/>
        <end position="291"/>
    </location>
</feature>
<keyword evidence="4" id="KW-0812">Transmembrane</keyword>
<keyword evidence="2" id="KW-0328">Glycosyltransferase</keyword>
<comment type="similarity">
    <text evidence="1">Belongs to the glycosyltransferase 2 family.</text>
</comment>
<organism evidence="6 7">
    <name type="scientific">Clostridium mobile</name>
    <dbReference type="NCBI Taxonomy" id="2841512"/>
    <lineage>
        <taxon>Bacteria</taxon>
        <taxon>Bacillati</taxon>
        <taxon>Bacillota</taxon>
        <taxon>Clostridia</taxon>
        <taxon>Eubacteriales</taxon>
        <taxon>Clostridiaceae</taxon>
        <taxon>Clostridium</taxon>
    </lineage>
</organism>
<feature type="domain" description="Glycosyltransferase 2-like" evidence="5">
    <location>
        <begin position="10"/>
        <end position="178"/>
    </location>
</feature>
<evidence type="ECO:0000313" key="7">
    <source>
        <dbReference type="Proteomes" id="UP000726170"/>
    </source>
</evidence>
<keyword evidence="4" id="KW-1133">Transmembrane helix</keyword>
<dbReference type="PANTHER" id="PTHR43630:SF1">
    <property type="entry name" value="POLY-BETA-1,6-N-ACETYL-D-GLUCOSAMINE SYNTHASE"/>
    <property type="match status" value="1"/>
</dbReference>
<evidence type="ECO:0000256" key="1">
    <source>
        <dbReference type="ARBA" id="ARBA00006739"/>
    </source>
</evidence>
<keyword evidence="3" id="KW-0808">Transferase</keyword>
<keyword evidence="7" id="KW-1185">Reference proteome</keyword>
<dbReference type="Proteomes" id="UP000726170">
    <property type="component" value="Unassembled WGS sequence"/>
</dbReference>
<evidence type="ECO:0000313" key="6">
    <source>
        <dbReference type="EMBL" id="MBU5485495.1"/>
    </source>
</evidence>
<dbReference type="EMBL" id="JAHLQF010000003">
    <property type="protein sequence ID" value="MBU5485495.1"/>
    <property type="molecule type" value="Genomic_DNA"/>
</dbReference>
<dbReference type="CDD" id="cd02525">
    <property type="entry name" value="Succinoglycan_BP_ExoA"/>
    <property type="match status" value="1"/>
</dbReference>
<feature type="transmembrane region" description="Helical" evidence="4">
    <location>
        <begin position="245"/>
        <end position="264"/>
    </location>
</feature>
<dbReference type="RefSeq" id="WP_216440036.1">
    <property type="nucleotide sequence ID" value="NZ_JAHLQF010000003.1"/>
</dbReference>
<sequence>MKDKENLTVSVVIPCRNEKNYIKKCIDSFIEQTYPSELFEVLICDGMSDDGTRDIVMEYQSKYSNIKLIDNEGLSAPKGMNKGIKYSKKDVIIIFGAHAYAKEDFIEENIKALINNDVGCVGGPIETINEDDKGRAISLAMSSPFGVGNALFRYAKEETYVDTVAFGCYRRSILDKIGYFDEELVRNQDDELNFRVIKNGYKILLSPKIRSYYYSRSSLKKLWKQYYQYGFWKVRVMQKHGRTASIRHLVPAAFVITNILGLFLGLVYKWILYLWFVEIGLYIIGDMISSLKLISKDKSIWKYIFFIFPILHFSYGLGFLNGLLNFYVFKSQKSLEKNTKMSR</sequence>
<comment type="caution">
    <text evidence="6">The sequence shown here is derived from an EMBL/GenBank/DDBJ whole genome shotgun (WGS) entry which is preliminary data.</text>
</comment>
<reference evidence="6 7" key="1">
    <citation type="submission" date="2021-06" db="EMBL/GenBank/DDBJ databases">
        <authorList>
            <person name="Sun Q."/>
            <person name="Li D."/>
        </authorList>
    </citation>
    <scope>NUCLEOTIDE SEQUENCE [LARGE SCALE GENOMIC DNA]</scope>
    <source>
        <strain evidence="6 7">MSJ-11</strain>
    </source>
</reference>
<dbReference type="InterPro" id="IPR001173">
    <property type="entry name" value="Glyco_trans_2-like"/>
</dbReference>
<evidence type="ECO:0000256" key="2">
    <source>
        <dbReference type="ARBA" id="ARBA00022676"/>
    </source>
</evidence>
<keyword evidence="4" id="KW-0472">Membrane</keyword>
<accession>A0ABS6EKF1</accession>
<evidence type="ECO:0000256" key="4">
    <source>
        <dbReference type="SAM" id="Phobius"/>
    </source>
</evidence>
<gene>
    <name evidence="6" type="ORF">KQI86_14330</name>
</gene>
<feature type="transmembrane region" description="Helical" evidence="4">
    <location>
        <begin position="303"/>
        <end position="328"/>
    </location>
</feature>
<dbReference type="Pfam" id="PF00535">
    <property type="entry name" value="Glycos_transf_2"/>
    <property type="match status" value="1"/>
</dbReference>
<protein>
    <submittedName>
        <fullName evidence="6">Glycosyltransferase family 2 protein</fullName>
    </submittedName>
</protein>
<evidence type="ECO:0000259" key="5">
    <source>
        <dbReference type="Pfam" id="PF00535"/>
    </source>
</evidence>
<evidence type="ECO:0000256" key="3">
    <source>
        <dbReference type="ARBA" id="ARBA00022679"/>
    </source>
</evidence>